<feature type="domain" description="M23ase beta-sheet core" evidence="2">
    <location>
        <begin position="279"/>
        <end position="373"/>
    </location>
</feature>
<dbReference type="CDD" id="cd12797">
    <property type="entry name" value="M23_peptidase"/>
    <property type="match status" value="1"/>
</dbReference>
<reference evidence="3 4" key="1">
    <citation type="submission" date="2018-06" db="EMBL/GenBank/DDBJ databases">
        <title>Lujinxingia sediminis gen. nov. sp. nov., a new facultative anaerobic member of the class Deltaproteobacteria, and proposal of Lujinxingaceae fam. nov.</title>
        <authorList>
            <person name="Guo L.-Y."/>
            <person name="Li C.-M."/>
            <person name="Wang S."/>
            <person name="Du Z.-J."/>
        </authorList>
    </citation>
    <scope>NUCLEOTIDE SEQUENCE [LARGE SCALE GENOMIC DNA]</scope>
    <source>
        <strain evidence="3 4">FA350</strain>
    </source>
</reference>
<evidence type="ECO:0000256" key="1">
    <source>
        <dbReference type="SAM" id="Coils"/>
    </source>
</evidence>
<organism evidence="3 4">
    <name type="scientific">Bradymonas sediminis</name>
    <dbReference type="NCBI Taxonomy" id="1548548"/>
    <lineage>
        <taxon>Bacteria</taxon>
        <taxon>Deltaproteobacteria</taxon>
        <taxon>Bradymonadales</taxon>
        <taxon>Bradymonadaceae</taxon>
        <taxon>Bradymonas</taxon>
    </lineage>
</organism>
<name>A0A2Z4FH76_9DELT</name>
<dbReference type="Proteomes" id="UP000249799">
    <property type="component" value="Chromosome"/>
</dbReference>
<evidence type="ECO:0000259" key="2">
    <source>
        <dbReference type="Pfam" id="PF01551"/>
    </source>
</evidence>
<dbReference type="PANTHER" id="PTHR21666">
    <property type="entry name" value="PEPTIDASE-RELATED"/>
    <property type="match status" value="1"/>
</dbReference>
<gene>
    <name evidence="3" type="ORF">DN745_02805</name>
</gene>
<dbReference type="GO" id="GO:0004222">
    <property type="term" value="F:metalloendopeptidase activity"/>
    <property type="evidence" value="ECO:0007669"/>
    <property type="project" value="TreeGrafter"/>
</dbReference>
<evidence type="ECO:0000313" key="4">
    <source>
        <dbReference type="Proteomes" id="UP000249799"/>
    </source>
</evidence>
<dbReference type="AlphaFoldDB" id="A0A2Z4FH76"/>
<evidence type="ECO:0000313" key="3">
    <source>
        <dbReference type="EMBL" id="AWV88327.1"/>
    </source>
</evidence>
<dbReference type="PANTHER" id="PTHR21666:SF270">
    <property type="entry name" value="MUREIN HYDROLASE ACTIVATOR ENVC"/>
    <property type="match status" value="1"/>
</dbReference>
<protein>
    <recommendedName>
        <fullName evidence="2">M23ase beta-sheet core domain-containing protein</fullName>
    </recommendedName>
</protein>
<sequence>MIPMILDSKSCSKAKAGEVDMALKTRRFSRGRVALLCGILALPLTLAAPSLDAQPVGAKTSFVGRLDAIEARITRGNREIVELKKAADLASKSLSRDAAPFDTAQRARNKVRAQVLEQLVAWDKAHRSGERAGRFLPPGQAEDAQMLLAAAHSEALSRRVSDIDVLQIIDVDVRRTRQSVAQRAGMSVEIAQNTATVKAAEKTRKRLVNEANSSANQKQVEREVRASDQDLENSLGMLLKNSTERDFHRLKGTLRPPVSAEVAFGYGPQKQAKSMSYVRHTGLTWKLDEGTSVKSVAGGLVVFAGRMEGFGELIILDHGQQYHSVYAHLKTLDVKVGDTVERGASIASTGQTGSFDGPKLYFELRKNGHPINPTTWFIQP</sequence>
<dbReference type="Pfam" id="PF01551">
    <property type="entry name" value="Peptidase_M23"/>
    <property type="match status" value="1"/>
</dbReference>
<dbReference type="InterPro" id="IPR016047">
    <property type="entry name" value="M23ase_b-sheet_dom"/>
</dbReference>
<feature type="coiled-coil region" evidence="1">
    <location>
        <begin position="190"/>
        <end position="217"/>
    </location>
</feature>
<proteinExistence type="predicted"/>
<accession>A0A2Z4FH76</accession>
<dbReference type="KEGG" id="bsed:DN745_02805"/>
<keyword evidence="1" id="KW-0175">Coiled coil</keyword>
<dbReference type="OrthoDB" id="9784703at2"/>
<dbReference type="InterPro" id="IPR050570">
    <property type="entry name" value="Cell_wall_metabolism_enzyme"/>
</dbReference>
<keyword evidence="4" id="KW-1185">Reference proteome</keyword>
<dbReference type="EMBL" id="CP030032">
    <property type="protein sequence ID" value="AWV88327.1"/>
    <property type="molecule type" value="Genomic_DNA"/>
</dbReference>
<dbReference type="InterPro" id="IPR011055">
    <property type="entry name" value="Dup_hybrid_motif"/>
</dbReference>
<dbReference type="Gene3D" id="2.70.70.10">
    <property type="entry name" value="Glucose Permease (Domain IIA)"/>
    <property type="match status" value="1"/>
</dbReference>
<dbReference type="SUPFAM" id="SSF51261">
    <property type="entry name" value="Duplicated hybrid motif"/>
    <property type="match status" value="1"/>
</dbReference>